<sequence length="108" mass="13348">MQYDRSLLTEDIIGAQPKHRKVNMNRVLPNQLPLEEQLRLQKQIPHQDIRFGRRRYENDVHHFCNICLPQEHQYFDKRNTIKTSKHFYFLLDREYVIYYENLISKNMK</sequence>
<dbReference type="EMBL" id="CAJJDO010000120">
    <property type="protein sequence ID" value="CAD8198923.1"/>
    <property type="molecule type" value="Genomic_DNA"/>
</dbReference>
<organism evidence="1 2">
    <name type="scientific">Paramecium pentaurelia</name>
    <dbReference type="NCBI Taxonomy" id="43138"/>
    <lineage>
        <taxon>Eukaryota</taxon>
        <taxon>Sar</taxon>
        <taxon>Alveolata</taxon>
        <taxon>Ciliophora</taxon>
        <taxon>Intramacronucleata</taxon>
        <taxon>Oligohymenophorea</taxon>
        <taxon>Peniculida</taxon>
        <taxon>Parameciidae</taxon>
        <taxon>Paramecium</taxon>
    </lineage>
</organism>
<proteinExistence type="predicted"/>
<keyword evidence="2" id="KW-1185">Reference proteome</keyword>
<dbReference type="Proteomes" id="UP000689195">
    <property type="component" value="Unassembled WGS sequence"/>
</dbReference>
<reference evidence="1" key="1">
    <citation type="submission" date="2021-01" db="EMBL/GenBank/DDBJ databases">
        <authorList>
            <consortium name="Genoscope - CEA"/>
            <person name="William W."/>
        </authorList>
    </citation>
    <scope>NUCLEOTIDE SEQUENCE</scope>
</reference>
<accession>A0A8S1XDI1</accession>
<protein>
    <submittedName>
        <fullName evidence="1">Uncharacterized protein</fullName>
    </submittedName>
</protein>
<evidence type="ECO:0000313" key="2">
    <source>
        <dbReference type="Proteomes" id="UP000689195"/>
    </source>
</evidence>
<gene>
    <name evidence="1" type="ORF">PPENT_87.1.T1200072</name>
</gene>
<comment type="caution">
    <text evidence="1">The sequence shown here is derived from an EMBL/GenBank/DDBJ whole genome shotgun (WGS) entry which is preliminary data.</text>
</comment>
<dbReference type="OrthoDB" id="287021at2759"/>
<name>A0A8S1XDI1_9CILI</name>
<dbReference type="AlphaFoldDB" id="A0A8S1XDI1"/>
<evidence type="ECO:0000313" key="1">
    <source>
        <dbReference type="EMBL" id="CAD8198923.1"/>
    </source>
</evidence>